<dbReference type="SFLD" id="SFLDG01129">
    <property type="entry name" value="C1.5:_HAD__Beta-PGM__Phosphata"/>
    <property type="match status" value="1"/>
</dbReference>
<dbReference type="InterPro" id="IPR023214">
    <property type="entry name" value="HAD_sf"/>
</dbReference>
<dbReference type="InterPro" id="IPR006439">
    <property type="entry name" value="HAD-SF_hydro_IA"/>
</dbReference>
<dbReference type="Gene3D" id="3.40.50.1000">
    <property type="entry name" value="HAD superfamily/HAD-like"/>
    <property type="match status" value="1"/>
</dbReference>
<dbReference type="EMBL" id="CP097762">
    <property type="protein sequence ID" value="URJ25053.1"/>
    <property type="molecule type" value="Genomic_DNA"/>
</dbReference>
<proteinExistence type="predicted"/>
<dbReference type="Pfam" id="PF00702">
    <property type="entry name" value="Hydrolase"/>
    <property type="match status" value="1"/>
</dbReference>
<evidence type="ECO:0000313" key="5">
    <source>
        <dbReference type="EMBL" id="URJ25053.1"/>
    </source>
</evidence>
<keyword evidence="6" id="KW-1185">Reference proteome</keyword>
<keyword evidence="4" id="KW-0460">Magnesium</keyword>
<dbReference type="NCBIfam" id="NF008018">
    <property type="entry name" value="PRK10748.1"/>
    <property type="match status" value="1"/>
</dbReference>
<dbReference type="EC" id="3.1.3.104" evidence="5"/>
<gene>
    <name evidence="5" type="primary">yigB</name>
    <name evidence="5" type="ORF">M9405_02825</name>
</gene>
<keyword evidence="2" id="KW-0479">Metal-binding</keyword>
<evidence type="ECO:0000256" key="2">
    <source>
        <dbReference type="ARBA" id="ARBA00022723"/>
    </source>
</evidence>
<dbReference type="InterPro" id="IPR051400">
    <property type="entry name" value="HAD-like_hydrolase"/>
</dbReference>
<reference evidence="5" key="1">
    <citation type="submission" date="2022-05" db="EMBL/GenBank/DDBJ databases">
        <title>Impact of host demography and evolutionary history on endosymbiont molecular evolution: a test in carpenter ants (Genus Camponotus) and their Blochmannia endosymbionts.</title>
        <authorList>
            <person name="Manthey J.D."/>
            <person name="Giron J.C."/>
            <person name="Hruska J.P."/>
        </authorList>
    </citation>
    <scope>NUCLEOTIDE SEQUENCE</scope>
    <source>
        <strain evidence="5">C-006</strain>
    </source>
</reference>
<dbReference type="PANTHER" id="PTHR46470:SF4">
    <property type="entry name" value="5-AMINO-6-(5-PHOSPHO-D-RIBITYLAMINO)URACIL PHOSPHATASE YIGB"/>
    <property type="match status" value="1"/>
</dbReference>
<dbReference type="GO" id="GO:0043726">
    <property type="term" value="F:5-amino-6-(5-phosphoribitylamino)uracil phosphatase activity"/>
    <property type="evidence" value="ECO:0007669"/>
    <property type="project" value="UniProtKB-EC"/>
</dbReference>
<name>A0ABY4SXQ7_9ENTR</name>
<dbReference type="InterPro" id="IPR036412">
    <property type="entry name" value="HAD-like_sf"/>
</dbReference>
<dbReference type="Gene3D" id="1.20.120.1600">
    <property type="match status" value="1"/>
</dbReference>
<dbReference type="RefSeq" id="WP_250223184.1">
    <property type="nucleotide sequence ID" value="NZ_CP097762.1"/>
</dbReference>
<sequence>MHFYRILQPFRAITLDLDNTLYNNHPIINQAESESISFLQKYHPALLTLQQKDYNRTRTLLKIVSPNIPHNANYLRWESLRITLLNAGLTKNLAESAADSATDIVIYWRNKINISFKTHNILSALSSKWPLIAITNGNANPNSCGLHKYFYDILRAGVDGRAKPHTDMYQLASKRLGLPCKNILHVGDDLNTDIKGAIFAGMQSCWINRYNHYINDYVTINKKFLPNFKISTLVSLTKFL</sequence>
<dbReference type="SFLD" id="SFLDS00003">
    <property type="entry name" value="Haloacid_Dehalogenase"/>
    <property type="match status" value="1"/>
</dbReference>
<evidence type="ECO:0000313" key="6">
    <source>
        <dbReference type="Proteomes" id="UP001056834"/>
    </source>
</evidence>
<dbReference type="Proteomes" id="UP001056834">
    <property type="component" value="Chromosome"/>
</dbReference>
<keyword evidence="3 5" id="KW-0378">Hydrolase</keyword>
<dbReference type="SUPFAM" id="SSF56784">
    <property type="entry name" value="HAD-like"/>
    <property type="match status" value="1"/>
</dbReference>
<evidence type="ECO:0000256" key="1">
    <source>
        <dbReference type="ARBA" id="ARBA00001946"/>
    </source>
</evidence>
<protein>
    <submittedName>
        <fullName evidence="5">5-amino-6-(5-phospho-D-ribitylamino)uracil phosphatase YigB</fullName>
        <ecNumber evidence="5">3.1.3.104</ecNumber>
    </submittedName>
</protein>
<comment type="cofactor">
    <cofactor evidence="1">
        <name>Mg(2+)</name>
        <dbReference type="ChEBI" id="CHEBI:18420"/>
    </cofactor>
</comment>
<organism evidence="5 6">
    <name type="scientific">Candidatus Blochmannia ocreatus</name>
    <name type="common">nom. nud.</name>
    <dbReference type="NCBI Taxonomy" id="251538"/>
    <lineage>
        <taxon>Bacteria</taxon>
        <taxon>Pseudomonadati</taxon>
        <taxon>Pseudomonadota</taxon>
        <taxon>Gammaproteobacteria</taxon>
        <taxon>Enterobacterales</taxon>
        <taxon>Enterobacteriaceae</taxon>
        <taxon>ant endosymbionts</taxon>
        <taxon>Candidatus Blochmanniella</taxon>
    </lineage>
</organism>
<evidence type="ECO:0000256" key="3">
    <source>
        <dbReference type="ARBA" id="ARBA00022801"/>
    </source>
</evidence>
<evidence type="ECO:0000256" key="4">
    <source>
        <dbReference type="ARBA" id="ARBA00022842"/>
    </source>
</evidence>
<accession>A0ABY4SXQ7</accession>
<dbReference type="NCBIfam" id="TIGR01549">
    <property type="entry name" value="HAD-SF-IA-v1"/>
    <property type="match status" value="1"/>
</dbReference>
<dbReference type="PANTHER" id="PTHR46470">
    <property type="entry name" value="N-ACYLNEURAMINATE-9-PHOSPHATASE"/>
    <property type="match status" value="1"/>
</dbReference>